<organism evidence="1 2">
    <name type="scientific">Comamonas testosteroni</name>
    <name type="common">Pseudomonas testosteroni</name>
    <dbReference type="NCBI Taxonomy" id="285"/>
    <lineage>
        <taxon>Bacteria</taxon>
        <taxon>Pseudomonadati</taxon>
        <taxon>Pseudomonadota</taxon>
        <taxon>Betaproteobacteria</taxon>
        <taxon>Burkholderiales</taxon>
        <taxon>Comamonadaceae</taxon>
        <taxon>Comamonas</taxon>
    </lineage>
</organism>
<reference evidence="1 2" key="1">
    <citation type="journal article" date="2019" name="Microbiol. Resour. Announc.">
        <title>Draft Genome Sequence of Comamonas testosteroni TA441, a Bacterium That Has a Cryptic Phenol Degradation Gene Cluster.</title>
        <authorList>
            <person name="Arai H."/>
            <person name="Ishii M."/>
        </authorList>
    </citation>
    <scope>NUCLEOTIDE SEQUENCE [LARGE SCALE GENOMIC DNA]</scope>
    <source>
        <strain evidence="1 2">TA441</strain>
    </source>
</reference>
<accession>A0A5A7MFX3</accession>
<comment type="caution">
    <text evidence="1">The sequence shown here is derived from an EMBL/GenBank/DDBJ whole genome shotgun (WGS) entry which is preliminary data.</text>
</comment>
<name>A0A5A7MFX3_COMTE</name>
<dbReference type="AlphaFoldDB" id="A0A5A7MFX3"/>
<dbReference type="EMBL" id="BKBW01000007">
    <property type="protein sequence ID" value="GEQ76727.1"/>
    <property type="molecule type" value="Genomic_DNA"/>
</dbReference>
<sequence length="333" mass="35118">MSDDVIKRIFAPAALVGQIYAREYGSASAPLPIGNVLAAELSHKEDVKKQPNMTTLGGGTHSEIRRVTEVELAMTLADINPINLARATQGTVSGVEQGQTSNETLKVTRGGLLRTKHLQPSNVVLTKGTTQGTATVTDEEHLDVKKGDLVALAHAGATDVTVRIGDSVATATALTMAGNYSVTASGIQLDPAAPDVTDGKGIWVNYKYQTVGDVVPAAGNYEVRPAGIFVFQDATGLADGEEVKVAYSHVGYAVIEALTTKPKELEIILEGLNEADDGKLAIVEIWRASQGVASSIALLQESGFINLKVTGSVLMDSTKVGNGISKYYRVRKT</sequence>
<proteinExistence type="predicted"/>
<dbReference type="Proteomes" id="UP000323105">
    <property type="component" value="Unassembled WGS sequence"/>
</dbReference>
<protein>
    <submittedName>
        <fullName evidence="1">Uncharacterized protein</fullName>
    </submittedName>
</protein>
<evidence type="ECO:0000313" key="2">
    <source>
        <dbReference type="Proteomes" id="UP000323105"/>
    </source>
</evidence>
<gene>
    <name evidence="1" type="ORF">CTTA_3732</name>
</gene>
<evidence type="ECO:0000313" key="1">
    <source>
        <dbReference type="EMBL" id="GEQ76727.1"/>
    </source>
</evidence>
<dbReference type="RefSeq" id="WP_149356399.1">
    <property type="nucleotide sequence ID" value="NZ_BKBW01000007.1"/>
</dbReference>